<dbReference type="OrthoDB" id="4491990at2759"/>
<protein>
    <submittedName>
        <fullName evidence="2">Uncharacterized protein</fullName>
    </submittedName>
</protein>
<keyword evidence="1" id="KW-1133">Transmembrane helix</keyword>
<evidence type="ECO:0000313" key="2">
    <source>
        <dbReference type="EMBL" id="QKX58869.1"/>
    </source>
</evidence>
<evidence type="ECO:0000313" key="3">
    <source>
        <dbReference type="Proteomes" id="UP000509510"/>
    </source>
</evidence>
<reference evidence="3" key="1">
    <citation type="submission" date="2020-06" db="EMBL/GenBank/DDBJ databases">
        <title>A chromosome-scale genome assembly of Talaromyces rugulosus W13939.</title>
        <authorList>
            <person name="Wang B."/>
            <person name="Guo L."/>
            <person name="Ye K."/>
            <person name="Wang L."/>
        </authorList>
    </citation>
    <scope>NUCLEOTIDE SEQUENCE [LARGE SCALE GENOMIC DNA]</scope>
    <source>
        <strain evidence="3">W13939</strain>
    </source>
</reference>
<dbReference type="EMBL" id="CP055900">
    <property type="protein sequence ID" value="QKX58869.1"/>
    <property type="molecule type" value="Genomic_DNA"/>
</dbReference>
<dbReference type="KEGG" id="trg:TRUGW13939_05997"/>
<keyword evidence="3" id="KW-1185">Reference proteome</keyword>
<dbReference type="Proteomes" id="UP000509510">
    <property type="component" value="Chromosome III"/>
</dbReference>
<evidence type="ECO:0000256" key="1">
    <source>
        <dbReference type="SAM" id="Phobius"/>
    </source>
</evidence>
<sequence>MVSNIVFDRLHRLLPVRGIGASRGSFERFCEKLCQFDLPWGRALLFATANGAVGLLLTTLVPGKWAMLNPVVHITWEVTFLGLMATKQTPRYIWFATPVVQASTCVDWGLRQVLAAPKLVMPPWVFLALMLVGRLMLDLHLHTMFRNRPDFHWARKEVLFSTRSLLAFFAGILLLEHLGVPVATFIKPIAVVLLHLFGVLVFLLPASYAIAFGKIKTIRH</sequence>
<feature type="transmembrane region" description="Helical" evidence="1">
    <location>
        <begin position="119"/>
        <end position="137"/>
    </location>
</feature>
<keyword evidence="1" id="KW-0472">Membrane</keyword>
<proteinExistence type="predicted"/>
<dbReference type="RefSeq" id="XP_035345047.1">
    <property type="nucleotide sequence ID" value="XM_035489154.1"/>
</dbReference>
<accession>A0A7H8QXP3</accession>
<feature type="transmembrane region" description="Helical" evidence="1">
    <location>
        <begin position="43"/>
        <end position="61"/>
    </location>
</feature>
<gene>
    <name evidence="2" type="ORF">TRUGW13939_05997</name>
</gene>
<dbReference type="AlphaFoldDB" id="A0A7H8QXP3"/>
<keyword evidence="1" id="KW-0812">Transmembrane</keyword>
<name>A0A7H8QXP3_TALRU</name>
<organism evidence="2 3">
    <name type="scientific">Talaromyces rugulosus</name>
    <name type="common">Penicillium rugulosum</name>
    <dbReference type="NCBI Taxonomy" id="121627"/>
    <lineage>
        <taxon>Eukaryota</taxon>
        <taxon>Fungi</taxon>
        <taxon>Dikarya</taxon>
        <taxon>Ascomycota</taxon>
        <taxon>Pezizomycotina</taxon>
        <taxon>Eurotiomycetes</taxon>
        <taxon>Eurotiomycetidae</taxon>
        <taxon>Eurotiales</taxon>
        <taxon>Trichocomaceae</taxon>
        <taxon>Talaromyces</taxon>
        <taxon>Talaromyces sect. Islandici</taxon>
    </lineage>
</organism>
<feature type="transmembrane region" description="Helical" evidence="1">
    <location>
        <begin position="185"/>
        <end position="211"/>
    </location>
</feature>
<dbReference type="GeneID" id="55993493"/>
<feature type="transmembrane region" description="Helical" evidence="1">
    <location>
        <begin position="158"/>
        <end position="179"/>
    </location>
</feature>